<name>A0A1B6F2I9_9HEMI</name>
<gene>
    <name evidence="1" type="ORF">g.593</name>
</gene>
<protein>
    <submittedName>
        <fullName evidence="1">Uncharacterized protein</fullName>
    </submittedName>
</protein>
<accession>A0A1B6F2I9</accession>
<sequence>NVYSTPDPETAYNTFNNILQIALDFTCPVKKIKNTSKIKQLKYYDSEAKHLKESFLKALHRYELTKQIKDKEEMINKKRLYDMKLRNLKVTSTTSFIDQADNKSKALWQIINKERKGKCEEKPHIELEINGKVTNNSKEVAEHFNQYFSKIAENTLDQNKTIIIHPGTTLNRGIP</sequence>
<reference evidence="1" key="1">
    <citation type="submission" date="2015-11" db="EMBL/GenBank/DDBJ databases">
        <title>De novo transcriptome assembly of four potential Pierce s Disease insect vectors from Arizona vineyards.</title>
        <authorList>
            <person name="Tassone E.E."/>
        </authorList>
    </citation>
    <scope>NUCLEOTIDE SEQUENCE</scope>
</reference>
<organism evidence="1">
    <name type="scientific">Cuerna arida</name>
    <dbReference type="NCBI Taxonomy" id="1464854"/>
    <lineage>
        <taxon>Eukaryota</taxon>
        <taxon>Metazoa</taxon>
        <taxon>Ecdysozoa</taxon>
        <taxon>Arthropoda</taxon>
        <taxon>Hexapoda</taxon>
        <taxon>Insecta</taxon>
        <taxon>Pterygota</taxon>
        <taxon>Neoptera</taxon>
        <taxon>Paraneoptera</taxon>
        <taxon>Hemiptera</taxon>
        <taxon>Auchenorrhyncha</taxon>
        <taxon>Membracoidea</taxon>
        <taxon>Cicadellidae</taxon>
        <taxon>Cicadellinae</taxon>
        <taxon>Proconiini</taxon>
        <taxon>Cuerna</taxon>
    </lineage>
</organism>
<feature type="non-terminal residue" evidence="1">
    <location>
        <position position="1"/>
    </location>
</feature>
<feature type="non-terminal residue" evidence="1">
    <location>
        <position position="175"/>
    </location>
</feature>
<dbReference type="AlphaFoldDB" id="A0A1B6F2I9"/>
<dbReference type="EMBL" id="GECZ01025273">
    <property type="protein sequence ID" value="JAS44496.1"/>
    <property type="molecule type" value="Transcribed_RNA"/>
</dbReference>
<evidence type="ECO:0000313" key="1">
    <source>
        <dbReference type="EMBL" id="JAS44496.1"/>
    </source>
</evidence>
<proteinExistence type="predicted"/>